<dbReference type="GO" id="GO:0004725">
    <property type="term" value="F:protein tyrosine phosphatase activity"/>
    <property type="evidence" value="ECO:0007669"/>
    <property type="project" value="UniProtKB-EC"/>
</dbReference>
<evidence type="ECO:0000259" key="7">
    <source>
        <dbReference type="SMART" id="SM00226"/>
    </source>
</evidence>
<dbReference type="CDD" id="cd16343">
    <property type="entry name" value="LMWPTP"/>
    <property type="match status" value="1"/>
</dbReference>
<sequence length="149" mass="17504">MKKILFVCHGNICRSPMAEFIMKDLVKKEGLSDQYYIDSAATSQEEIGNDLYPPAKAVLKKHHIPFEYHPARQVKKKDYALFDLILVMDPNNQRNIKRILPQNPEHKIHLLLDNESIADPWYTGDFEKSYEQIRQGCEIWLERLENSFV</sequence>
<feature type="active site" description="Nucleophile" evidence="6">
    <location>
        <position position="8"/>
    </location>
</feature>
<feature type="active site" evidence="6">
    <location>
        <position position="14"/>
    </location>
</feature>
<dbReference type="Gene3D" id="3.40.50.2300">
    <property type="match status" value="1"/>
</dbReference>
<gene>
    <name evidence="8" type="ORF">BO225_10800</name>
</gene>
<comment type="caution">
    <text evidence="8">The sequence shown here is derived from an EMBL/GenBank/DDBJ whole genome shotgun (WGS) entry which is preliminary data.</text>
</comment>
<evidence type="ECO:0000256" key="6">
    <source>
        <dbReference type="PIRSR" id="PIRSR617867-1"/>
    </source>
</evidence>
<accession>A0A1U7NK34</accession>
<feature type="domain" description="Phosphotyrosine protein phosphatase I" evidence="7">
    <location>
        <begin position="2"/>
        <end position="143"/>
    </location>
</feature>
<dbReference type="EC" id="3.1.3.48" evidence="2"/>
<evidence type="ECO:0000256" key="5">
    <source>
        <dbReference type="ARBA" id="ARBA00051722"/>
    </source>
</evidence>
<evidence type="ECO:0000256" key="4">
    <source>
        <dbReference type="ARBA" id="ARBA00022912"/>
    </source>
</evidence>
<dbReference type="SUPFAM" id="SSF52788">
    <property type="entry name" value="Phosphotyrosine protein phosphatases I"/>
    <property type="match status" value="1"/>
</dbReference>
<organism evidence="8 9">
    <name type="scientific">Dubosiella newyorkensis</name>
    <dbReference type="NCBI Taxonomy" id="1862672"/>
    <lineage>
        <taxon>Bacteria</taxon>
        <taxon>Bacillati</taxon>
        <taxon>Bacillota</taxon>
        <taxon>Erysipelotrichia</taxon>
        <taxon>Erysipelotrichales</taxon>
        <taxon>Erysipelotrichaceae</taxon>
        <taxon>Dubosiella</taxon>
    </lineage>
</organism>
<dbReference type="AlphaFoldDB" id="A0A1U7NK34"/>
<evidence type="ECO:0000256" key="3">
    <source>
        <dbReference type="ARBA" id="ARBA00022801"/>
    </source>
</evidence>
<feature type="active site" description="Proton donor" evidence="6">
    <location>
        <position position="119"/>
    </location>
</feature>
<dbReference type="PANTHER" id="PTHR11717">
    <property type="entry name" value="LOW MOLECULAR WEIGHT PROTEIN TYROSINE PHOSPHATASE"/>
    <property type="match status" value="1"/>
</dbReference>
<dbReference type="RefSeq" id="WP_076342254.1">
    <property type="nucleotide sequence ID" value="NZ_CAJTMI010000004.1"/>
</dbReference>
<dbReference type="GeneID" id="78276424"/>
<keyword evidence="3" id="KW-0378">Hydrolase</keyword>
<reference evidence="8 9" key="1">
    <citation type="submission" date="2016-11" db="EMBL/GenBank/DDBJ databases">
        <title>Description of two novel members of the family Erysipelotrichaceae: Ileibacterium lipovorans gen. nov., sp. nov. and Dubosiella newyorkensis, gen. nov., sp. nov.</title>
        <authorList>
            <person name="Cox L.M."/>
            <person name="Sohn J."/>
            <person name="Tyrrell K.L."/>
            <person name="Citron D.M."/>
            <person name="Lawson P.A."/>
            <person name="Patel N.B."/>
            <person name="Iizumi T."/>
            <person name="Perez-Perez G.I."/>
            <person name="Goldstein E.J."/>
            <person name="Blaser M.J."/>
        </authorList>
    </citation>
    <scope>NUCLEOTIDE SEQUENCE [LARGE SCALE GENOMIC DNA]</scope>
    <source>
        <strain evidence="8 9">NYU-BL-A4</strain>
    </source>
</reference>
<proteinExistence type="inferred from homology"/>
<evidence type="ECO:0000256" key="1">
    <source>
        <dbReference type="ARBA" id="ARBA00011063"/>
    </source>
</evidence>
<dbReference type="STRING" id="1862672.BO225_10800"/>
<comment type="catalytic activity">
    <reaction evidence="5">
        <text>O-phospho-L-tyrosyl-[protein] + H2O = L-tyrosyl-[protein] + phosphate</text>
        <dbReference type="Rhea" id="RHEA:10684"/>
        <dbReference type="Rhea" id="RHEA-COMP:10136"/>
        <dbReference type="Rhea" id="RHEA-COMP:20101"/>
        <dbReference type="ChEBI" id="CHEBI:15377"/>
        <dbReference type="ChEBI" id="CHEBI:43474"/>
        <dbReference type="ChEBI" id="CHEBI:46858"/>
        <dbReference type="ChEBI" id="CHEBI:61978"/>
        <dbReference type="EC" id="3.1.3.48"/>
    </reaction>
</comment>
<dbReference type="OrthoDB" id="9784339at2"/>
<keyword evidence="9" id="KW-1185">Reference proteome</keyword>
<dbReference type="SMART" id="SM00226">
    <property type="entry name" value="LMWPc"/>
    <property type="match status" value="1"/>
</dbReference>
<evidence type="ECO:0000313" key="9">
    <source>
        <dbReference type="Proteomes" id="UP000186705"/>
    </source>
</evidence>
<dbReference type="Proteomes" id="UP000186705">
    <property type="component" value="Unassembled WGS sequence"/>
</dbReference>
<evidence type="ECO:0000313" key="8">
    <source>
        <dbReference type="EMBL" id="OLU44365.1"/>
    </source>
</evidence>
<dbReference type="PRINTS" id="PR00719">
    <property type="entry name" value="LMWPTPASE"/>
</dbReference>
<dbReference type="InterPro" id="IPR017867">
    <property type="entry name" value="Tyr_phospatase_low_mol_wt"/>
</dbReference>
<dbReference type="PANTHER" id="PTHR11717:SF7">
    <property type="entry name" value="LOW MOLECULAR WEIGHT PHOSPHOTYROSINE PROTEIN PHOSPHATASE"/>
    <property type="match status" value="1"/>
</dbReference>
<name>A0A1U7NK34_9FIRM</name>
<dbReference type="InterPro" id="IPR050438">
    <property type="entry name" value="LMW_PTPase"/>
</dbReference>
<keyword evidence="4" id="KW-0904">Protein phosphatase</keyword>
<dbReference type="EMBL" id="MPKA01000113">
    <property type="protein sequence ID" value="OLU44365.1"/>
    <property type="molecule type" value="Genomic_DNA"/>
</dbReference>
<dbReference type="InterPro" id="IPR036196">
    <property type="entry name" value="Ptyr_pPase_sf"/>
</dbReference>
<dbReference type="InterPro" id="IPR023485">
    <property type="entry name" value="Ptyr_pPase"/>
</dbReference>
<dbReference type="Pfam" id="PF01451">
    <property type="entry name" value="LMWPc"/>
    <property type="match status" value="1"/>
</dbReference>
<evidence type="ECO:0000256" key="2">
    <source>
        <dbReference type="ARBA" id="ARBA00013064"/>
    </source>
</evidence>
<protein>
    <recommendedName>
        <fullName evidence="2">protein-tyrosine-phosphatase</fullName>
        <ecNumber evidence="2">3.1.3.48</ecNumber>
    </recommendedName>
</protein>
<comment type="similarity">
    <text evidence="1">Belongs to the low molecular weight phosphotyrosine protein phosphatase family.</text>
</comment>